<organism evidence="1">
    <name type="scientific">marine sediment metagenome</name>
    <dbReference type="NCBI Taxonomy" id="412755"/>
    <lineage>
        <taxon>unclassified sequences</taxon>
        <taxon>metagenomes</taxon>
        <taxon>ecological metagenomes</taxon>
    </lineage>
</organism>
<dbReference type="EMBL" id="BARW01000520">
    <property type="protein sequence ID" value="GAI65625.1"/>
    <property type="molecule type" value="Genomic_DNA"/>
</dbReference>
<comment type="caution">
    <text evidence="1">The sequence shown here is derived from an EMBL/GenBank/DDBJ whole genome shotgun (WGS) entry which is preliminary data.</text>
</comment>
<proteinExistence type="predicted"/>
<name>X1RR09_9ZZZZ</name>
<protein>
    <submittedName>
        <fullName evidence="1">Uncharacterized protein</fullName>
    </submittedName>
</protein>
<dbReference type="AlphaFoldDB" id="X1RR09"/>
<accession>X1RR09</accession>
<reference evidence="1" key="1">
    <citation type="journal article" date="2014" name="Front. Microbiol.">
        <title>High frequency of phylogenetically diverse reductive dehalogenase-homologous genes in deep subseafloor sedimentary metagenomes.</title>
        <authorList>
            <person name="Kawai M."/>
            <person name="Futagami T."/>
            <person name="Toyoda A."/>
            <person name="Takaki Y."/>
            <person name="Nishi S."/>
            <person name="Hori S."/>
            <person name="Arai W."/>
            <person name="Tsubouchi T."/>
            <person name="Morono Y."/>
            <person name="Uchiyama I."/>
            <person name="Ito T."/>
            <person name="Fujiyama A."/>
            <person name="Inagaki F."/>
            <person name="Takami H."/>
        </authorList>
    </citation>
    <scope>NUCLEOTIDE SEQUENCE</scope>
    <source>
        <strain evidence="1">Expedition CK06-06</strain>
    </source>
</reference>
<gene>
    <name evidence="1" type="ORF">S12H4_02210</name>
</gene>
<sequence length="117" mass="14331">MAKIIHGDLSHEKPEGKFIDFIINTKIQFEEYEKEIDWCLQMKFFERTWWRKKLFHETKKTLKPSELEYIERFEEKIEKKKVDSEWGDEEVFVVLNLEPLQEPKKDSFQTNKCEVET</sequence>
<evidence type="ECO:0000313" key="1">
    <source>
        <dbReference type="EMBL" id="GAI65625.1"/>
    </source>
</evidence>